<dbReference type="GO" id="GO:0006260">
    <property type="term" value="P:DNA replication"/>
    <property type="evidence" value="ECO:0007669"/>
    <property type="project" value="InterPro"/>
</dbReference>
<proteinExistence type="predicted"/>
<comment type="caution">
    <text evidence="1">The sequence shown here is derived from an EMBL/GenBank/DDBJ whole genome shotgun (WGS) entry which is preliminary data.</text>
</comment>
<dbReference type="GO" id="GO:0008270">
    <property type="term" value="F:zinc ion binding"/>
    <property type="evidence" value="ECO:0007669"/>
    <property type="project" value="InterPro"/>
</dbReference>
<organism evidence="1">
    <name type="scientific">Salmonella enterica subsp. enterica serovar Corvallis</name>
    <dbReference type="NCBI Taxonomy" id="593905"/>
    <lineage>
        <taxon>Bacteria</taxon>
        <taxon>Pseudomonadati</taxon>
        <taxon>Pseudomonadota</taxon>
        <taxon>Gammaproteobacteria</taxon>
        <taxon>Enterobacterales</taxon>
        <taxon>Enterobacteriaceae</taxon>
        <taxon>Salmonella</taxon>
    </lineage>
</organism>
<dbReference type="AlphaFoldDB" id="A0A5W6MSF7"/>
<name>A0A5W6MSF7_SALET</name>
<evidence type="ECO:0000313" key="1">
    <source>
        <dbReference type="EMBL" id="ECB7363159.1"/>
    </source>
</evidence>
<accession>A0A5W6MSF7</accession>
<reference evidence="1" key="1">
    <citation type="submission" date="2019-03" db="EMBL/GenBank/DDBJ databases">
        <authorList>
            <person name="Ashton P.M."/>
            <person name="Dallman T."/>
            <person name="Nair S."/>
            <person name="De Pinna E."/>
            <person name="Peters T."/>
            <person name="Grant K."/>
        </authorList>
    </citation>
    <scope>NUCLEOTIDE SEQUENCE</scope>
    <source>
        <strain evidence="1">257022</strain>
    </source>
</reference>
<sequence>MTPSELSDLLWAQVDRVAPHLLPNGKKDGHEWVAGNVNGDKGNSLKVNLSGKKKWADFAEGDGGDMLDLWMACRGINLHQAMQEAKAFLGIREDDHHFDARREKRFSRPDRKKIARYVTRTESHLEYLQSRGISPEVAKRYEVVSGKVWNGERELSALV</sequence>
<dbReference type="Gene3D" id="3.90.580.10">
    <property type="entry name" value="Zinc finger, CHC2-type domain"/>
    <property type="match status" value="1"/>
</dbReference>
<dbReference type="EMBL" id="AAHYMQ010000044">
    <property type="protein sequence ID" value="ECB7363159.1"/>
    <property type="molecule type" value="Genomic_DNA"/>
</dbReference>
<dbReference type="InterPro" id="IPR036977">
    <property type="entry name" value="DNA_primase_Znf_CHC2"/>
</dbReference>
<gene>
    <name evidence="1" type="ORF">E1C04_24385</name>
</gene>
<evidence type="ECO:0008006" key="2">
    <source>
        <dbReference type="Google" id="ProtNLM"/>
    </source>
</evidence>
<dbReference type="SUPFAM" id="SSF57783">
    <property type="entry name" value="Zinc beta-ribbon"/>
    <property type="match status" value="1"/>
</dbReference>
<protein>
    <recommendedName>
        <fullName evidence="2">Bifunctional DNA primase/helicase</fullName>
    </recommendedName>
</protein>
<dbReference type="GO" id="GO:0003677">
    <property type="term" value="F:DNA binding"/>
    <property type="evidence" value="ECO:0007669"/>
    <property type="project" value="InterPro"/>
</dbReference>
<feature type="non-terminal residue" evidence="1">
    <location>
        <position position="159"/>
    </location>
</feature>